<evidence type="ECO:0000313" key="4">
    <source>
        <dbReference type="Proteomes" id="UP000054302"/>
    </source>
</evidence>
<dbReference type="HOGENOM" id="CLU_012494_6_3_1"/>
<evidence type="ECO:0000256" key="1">
    <source>
        <dbReference type="ARBA" id="ARBA00022801"/>
    </source>
</evidence>
<feature type="domain" description="Alpha/beta hydrolase fold-3" evidence="2">
    <location>
        <begin position="94"/>
        <end position="309"/>
    </location>
</feature>
<proteinExistence type="predicted"/>
<dbReference type="SUPFAM" id="SSF53474">
    <property type="entry name" value="alpha/beta-Hydrolases"/>
    <property type="match status" value="1"/>
</dbReference>
<dbReference type="GeneID" id="27323862"/>
<keyword evidence="1" id="KW-0378">Hydrolase</keyword>
<dbReference type="Proteomes" id="UP000054302">
    <property type="component" value="Unassembled WGS sequence"/>
</dbReference>
<dbReference type="AlphaFoldDB" id="A0A0D1Z9W6"/>
<evidence type="ECO:0000259" key="2">
    <source>
        <dbReference type="Pfam" id="PF07859"/>
    </source>
</evidence>
<dbReference type="InterPro" id="IPR029058">
    <property type="entry name" value="AB_hydrolase_fold"/>
</dbReference>
<evidence type="ECO:0000313" key="3">
    <source>
        <dbReference type="EMBL" id="KIV91482.1"/>
    </source>
</evidence>
<accession>A0A0D1Z9W6</accession>
<protein>
    <recommendedName>
        <fullName evidence="2">Alpha/beta hydrolase fold-3 domain-containing protein</fullName>
    </recommendedName>
</protein>
<organism evidence="3 4">
    <name type="scientific">Exophiala mesophila</name>
    <name type="common">Black yeast-like fungus</name>
    <dbReference type="NCBI Taxonomy" id="212818"/>
    <lineage>
        <taxon>Eukaryota</taxon>
        <taxon>Fungi</taxon>
        <taxon>Dikarya</taxon>
        <taxon>Ascomycota</taxon>
        <taxon>Pezizomycotina</taxon>
        <taxon>Eurotiomycetes</taxon>
        <taxon>Chaetothyriomycetidae</taxon>
        <taxon>Chaetothyriales</taxon>
        <taxon>Herpotrichiellaceae</taxon>
        <taxon>Exophiala</taxon>
    </lineage>
</organism>
<dbReference type="OMA" id="HYFWTNF"/>
<gene>
    <name evidence="3" type="ORF">PV10_06017</name>
</gene>
<dbReference type="Pfam" id="PF07859">
    <property type="entry name" value="Abhydrolase_3"/>
    <property type="match status" value="1"/>
</dbReference>
<name>A0A0D1Z9W6_EXOME</name>
<dbReference type="RefSeq" id="XP_016223056.1">
    <property type="nucleotide sequence ID" value="XM_016370763.1"/>
</dbReference>
<reference evidence="3 4" key="1">
    <citation type="submission" date="2015-01" db="EMBL/GenBank/DDBJ databases">
        <title>The Genome Sequence of Exophiala mesophila CBS40295.</title>
        <authorList>
            <consortium name="The Broad Institute Genomics Platform"/>
            <person name="Cuomo C."/>
            <person name="de Hoog S."/>
            <person name="Gorbushina A."/>
            <person name="Stielow B."/>
            <person name="Teixiera M."/>
            <person name="Abouelleil A."/>
            <person name="Chapman S.B."/>
            <person name="Priest M."/>
            <person name="Young S.K."/>
            <person name="Wortman J."/>
            <person name="Nusbaum C."/>
            <person name="Birren B."/>
        </authorList>
    </citation>
    <scope>NUCLEOTIDE SEQUENCE [LARGE SCALE GENOMIC DNA]</scope>
    <source>
        <strain evidence="3 4">CBS 40295</strain>
    </source>
</reference>
<dbReference type="VEuPathDB" id="FungiDB:PV10_06017"/>
<dbReference type="GO" id="GO:0016787">
    <property type="term" value="F:hydrolase activity"/>
    <property type="evidence" value="ECO:0007669"/>
    <property type="project" value="UniProtKB-KW"/>
</dbReference>
<dbReference type="PANTHER" id="PTHR48081:SF8">
    <property type="entry name" value="ALPHA_BETA HYDROLASE FOLD-3 DOMAIN-CONTAINING PROTEIN-RELATED"/>
    <property type="match status" value="1"/>
</dbReference>
<keyword evidence="4" id="KW-1185">Reference proteome</keyword>
<dbReference type="InterPro" id="IPR013094">
    <property type="entry name" value="AB_hydrolase_3"/>
</dbReference>
<dbReference type="EMBL" id="KN847523">
    <property type="protein sequence ID" value="KIV91482.1"/>
    <property type="molecule type" value="Genomic_DNA"/>
</dbReference>
<sequence length="352" mass="38808">MSLTDKDYVLSLAKIDPELKVILDQQTLPPPAYDNLELYKKLSLRRNEETVKADGPPPPEVVESEFHYPTRDGATVRGKLYRPSQPPKNGSPLIVLFHGGGFCIGIPESEAQSCRNFVQAYGAVCLSAAYRLAPEFPFPCGVLDAWDALKWAADNCNELGADPSLGFVVGGTSAGANMSAVLAHLARDEGISHPLTGQYLAIPPVLPPTVVPDEFKELYLSYEQNRHAPVLPVVASEMFLSGYHPDDTDSRLWAIFNHPKGHQNLPPAVFHIDGLDPLRDEGLIYERVLRERCNIKTKLYIYPGVPHGHWAFFPSLKASTQFRKDQVEGMGWLLGKDSDLSDLSFEAKATSA</sequence>
<dbReference type="Gene3D" id="3.40.50.1820">
    <property type="entry name" value="alpha/beta hydrolase"/>
    <property type="match status" value="1"/>
</dbReference>
<dbReference type="InterPro" id="IPR050300">
    <property type="entry name" value="GDXG_lipolytic_enzyme"/>
</dbReference>
<dbReference type="STRING" id="212818.A0A0D1Z9W6"/>
<dbReference type="PANTHER" id="PTHR48081">
    <property type="entry name" value="AB HYDROLASE SUPERFAMILY PROTEIN C4A8.06C"/>
    <property type="match status" value="1"/>
</dbReference>
<dbReference type="OrthoDB" id="408631at2759"/>